<evidence type="ECO:0000256" key="4">
    <source>
        <dbReference type="PROSITE-ProRule" id="PRU00094"/>
    </source>
</evidence>
<dbReference type="PROSITE" id="PS50114">
    <property type="entry name" value="GATA_ZN_FINGER_2"/>
    <property type="match status" value="1"/>
</dbReference>
<keyword evidence="6" id="KW-0472">Membrane</keyword>
<evidence type="ECO:0000259" key="7">
    <source>
        <dbReference type="PROSITE" id="PS50114"/>
    </source>
</evidence>
<dbReference type="InterPro" id="IPR045096">
    <property type="entry name" value="EDR2-like"/>
</dbReference>
<protein>
    <recommendedName>
        <fullName evidence="11">GATA-type domain-containing protein</fullName>
    </recommendedName>
</protein>
<feature type="compositionally biased region" description="Polar residues" evidence="5">
    <location>
        <begin position="1255"/>
        <end position="1296"/>
    </location>
</feature>
<dbReference type="PANTHER" id="PTHR12136:SF41">
    <property type="entry name" value="PLECKSTRIN HOMOLOGY (PH) AND LIPID-BINDING START DOMAINS-CONTAINING PROTEIN"/>
    <property type="match status" value="1"/>
</dbReference>
<keyword evidence="2" id="KW-0238">DNA-binding</keyword>
<dbReference type="SUPFAM" id="SSF55961">
    <property type="entry name" value="Bet v1-like"/>
    <property type="match status" value="1"/>
</dbReference>
<sequence length="1510" mass="170433">MDVSQINNDGRMEVDVKFALRVYMYLMVGYEWIQEASDLCALEDPVRSAIIDSCIRVMDNGRESIHRKVFFIFTLYNTSNHNDQLKLGASSPEEAAKWIHSIPEAALKGGPYPGDNVVGYSNNTWESFRLSGSSRVNHSKSIDWTLRSAKHMDQVTSDVIAPSPWTIFGCQNGLRLFKEGKNWDSHGKWDDHPAIMAVGVVNGTSEAIFQTLMSLGPSRSEWDFCLYKGNVVEHLDGHTDIVHKQLYSDWLPWGMKQRDLLLRRYWRREDDGTYGCNVMEEISLFTSLIDLNYKLLSLVLSVTVILYHSVFHKKCQPQKGYVRACLKSGGYVVSPVNQGKRSVVKHMLAIDWKFWRSYLQPSSARSITTRMLGRVAALRELFRAKQGNYSASDFSSGELTRNIKLHQVEGSSVIDVPTSTENGKSKLNISEEVDKSPSEHASLVGLNDAADEFFDVPEPSDSDDLENGWTSDFGPEMCSQDTRHPKLSTAAGFVKKLHDLAVQKRGYMDLQGMAREDNTSCCYGATLPKDPTCTLACSWMSADPSTFLIRGKTYLQDSQKVKAKGTLMQMVAADWLKSDKREDDIGGRPGGIVQKYAEQGGPEFFFIINIQVPGSTTYSLALYYMMTIPVKDSLLESFIKGDDAYRNSRFKLIPYISKGSWIVKQSVGKKACLLGQALETNYFQGKNYLELGVDIGSSTVARGVVNLVLGYLNNLVIEMAFLVQICSEALLAFFYHISFDLYMAFTGVMMVSFLTLVFLSVNASPTKNDFGRCEGIVKRWALSSLNQEVKGDKHTLRDLLFFLHVPRTGGRTYFHCLLKKLYSSSLECPRSYDKLRFDPRKTKCSLLVTHDDYSMMSKLPREKTSVVTILRNPIDRVFSTYEFSVEVAARFLVHPNLTSATQMAGRLRAKTKGVSTLDIWPWKYLVPWMREDLFSRRDARLWKGMRDVNSNDSYNMEDVVMPLQEFINQPTAWDIVHNGATFQVAGLTNNSYLAESHDVRHCVQKFKILGDYVLQVAKKRLDDMLYVGLTENHRESAKMFGNVVGAQVISQMEASNSSMVSSSNNKSEQSSSFLDSEPDINYHQNGTSDQKGSEIASTENVEASEENMTVGKLMESYEGCISSLRKSQAHRRVNSLKRISPANFSKEARLRVPQVVLEQIKSHNNLDLELYKYAQIIFAKQSEHTKQKMVKTRLKKSNMTDSWFFDENFNGVSDEFFDDVIKQLDFPLEDLEPNEDWNSKFQSIEPPLGILSDLSSDFSNVPKNNNNSTSYNRAPQLKQQSSTADTPSSGSTLLHSDSNDGKDSQLFQSSSPVSVLGSSSSCSAENSAPAINPKLVFPVKRTRSKRRRPSTFNPHFIFPFFASESELESHLTEKPRRKKQKLKKNLTVLSGTRETKKPYFEQSSVATRKCTHCEVTETPQWREGPLGPKTLCNACGVRYRSGRLLPEYRPAASPTFVPALHSNSHKRILEMRTKPLKCTPQLSLKHRTHTSIESIPSQQLLSEFLTAPPE</sequence>
<dbReference type="CDD" id="cd00177">
    <property type="entry name" value="START"/>
    <property type="match status" value="1"/>
</dbReference>
<dbReference type="Pfam" id="PF07059">
    <property type="entry name" value="EDR2_C"/>
    <property type="match status" value="1"/>
</dbReference>
<keyword evidence="6" id="KW-1133">Transmembrane helix</keyword>
<feature type="transmembrane region" description="Helical" evidence="6">
    <location>
        <begin position="715"/>
        <end position="734"/>
    </location>
</feature>
<dbReference type="PANTHER" id="PTHR12136">
    <property type="entry name" value="ENHANCED DISEASE RESISTANCE-RELATED"/>
    <property type="match status" value="1"/>
</dbReference>
<feature type="region of interest" description="Disordered" evidence="5">
    <location>
        <begin position="1057"/>
        <end position="1107"/>
    </location>
</feature>
<dbReference type="Gene3D" id="3.40.50.300">
    <property type="entry name" value="P-loop containing nucleotide triphosphate hydrolases"/>
    <property type="match status" value="1"/>
</dbReference>
<keyword evidence="1" id="KW-0805">Transcription regulation</keyword>
<keyword evidence="10" id="KW-1185">Reference proteome</keyword>
<dbReference type="SMART" id="SM00401">
    <property type="entry name" value="ZnF_GATA"/>
    <property type="match status" value="1"/>
</dbReference>
<evidence type="ECO:0000259" key="8">
    <source>
        <dbReference type="PROSITE" id="PS50848"/>
    </source>
</evidence>
<dbReference type="PROSITE" id="PS50848">
    <property type="entry name" value="START"/>
    <property type="match status" value="1"/>
</dbReference>
<accession>A0ABQ8HJ05</accession>
<dbReference type="InterPro" id="IPR027417">
    <property type="entry name" value="P-loop_NTPase"/>
</dbReference>
<feature type="domain" description="GATA-type" evidence="7">
    <location>
        <begin position="1404"/>
        <end position="1440"/>
    </location>
</feature>
<dbReference type="InterPro" id="IPR013088">
    <property type="entry name" value="Znf_NHR/GATA"/>
</dbReference>
<keyword evidence="4" id="KW-0479">Metal-binding</keyword>
<feature type="transmembrane region" description="Helical" evidence="6">
    <location>
        <begin position="741"/>
        <end position="761"/>
    </location>
</feature>
<evidence type="ECO:0000256" key="5">
    <source>
        <dbReference type="SAM" id="MobiDB-lite"/>
    </source>
</evidence>
<keyword evidence="4" id="KW-0863">Zinc-finger</keyword>
<dbReference type="SUPFAM" id="SSF57716">
    <property type="entry name" value="Glucocorticoid receptor-like (DNA-binding domain)"/>
    <property type="match status" value="1"/>
</dbReference>
<dbReference type="InterPro" id="IPR000679">
    <property type="entry name" value="Znf_GATA"/>
</dbReference>
<dbReference type="InterPro" id="IPR023393">
    <property type="entry name" value="START-like_dom_sf"/>
</dbReference>
<name>A0ABQ8HJ05_9ROSI</name>
<keyword evidence="3" id="KW-0804">Transcription</keyword>
<dbReference type="PROSITE" id="PS00344">
    <property type="entry name" value="GATA_ZN_FINGER_1"/>
    <property type="match status" value="1"/>
</dbReference>
<dbReference type="CDD" id="cd00202">
    <property type="entry name" value="ZnF_GATA"/>
    <property type="match status" value="1"/>
</dbReference>
<evidence type="ECO:0000313" key="9">
    <source>
        <dbReference type="EMBL" id="KAH7561055.1"/>
    </source>
</evidence>
<evidence type="ECO:0000256" key="3">
    <source>
        <dbReference type="ARBA" id="ARBA00023163"/>
    </source>
</evidence>
<proteinExistence type="predicted"/>
<dbReference type="InterPro" id="IPR009769">
    <property type="entry name" value="EDR2_C"/>
</dbReference>
<evidence type="ECO:0000313" key="10">
    <source>
        <dbReference type="Proteomes" id="UP000827721"/>
    </source>
</evidence>
<dbReference type="Pfam" id="PF01852">
    <property type="entry name" value="START"/>
    <property type="match status" value="1"/>
</dbReference>
<organism evidence="9 10">
    <name type="scientific">Xanthoceras sorbifolium</name>
    <dbReference type="NCBI Taxonomy" id="99658"/>
    <lineage>
        <taxon>Eukaryota</taxon>
        <taxon>Viridiplantae</taxon>
        <taxon>Streptophyta</taxon>
        <taxon>Embryophyta</taxon>
        <taxon>Tracheophyta</taxon>
        <taxon>Spermatophyta</taxon>
        <taxon>Magnoliopsida</taxon>
        <taxon>eudicotyledons</taxon>
        <taxon>Gunneridae</taxon>
        <taxon>Pentapetalae</taxon>
        <taxon>rosids</taxon>
        <taxon>malvids</taxon>
        <taxon>Sapindales</taxon>
        <taxon>Sapindaceae</taxon>
        <taxon>Xanthoceroideae</taxon>
        <taxon>Xanthoceras</taxon>
    </lineage>
</organism>
<dbReference type="Pfam" id="PF00320">
    <property type="entry name" value="GATA"/>
    <property type="match status" value="1"/>
</dbReference>
<feature type="domain" description="START" evidence="8">
    <location>
        <begin position="144"/>
        <end position="374"/>
    </location>
</feature>
<reference evidence="9 10" key="1">
    <citation type="submission" date="2021-02" db="EMBL/GenBank/DDBJ databases">
        <title>Plant Genome Project.</title>
        <authorList>
            <person name="Zhang R.-G."/>
        </authorList>
    </citation>
    <scope>NUCLEOTIDE SEQUENCE [LARGE SCALE GENOMIC DNA]</scope>
    <source>
        <tissue evidence="9">Leaves</tissue>
    </source>
</reference>
<evidence type="ECO:0000256" key="2">
    <source>
        <dbReference type="ARBA" id="ARBA00023125"/>
    </source>
</evidence>
<dbReference type="EMBL" id="JAFEMO010000010">
    <property type="protein sequence ID" value="KAH7561055.1"/>
    <property type="molecule type" value="Genomic_DNA"/>
</dbReference>
<dbReference type="Proteomes" id="UP000827721">
    <property type="component" value="Unassembled WGS sequence"/>
</dbReference>
<dbReference type="InterPro" id="IPR002913">
    <property type="entry name" value="START_lipid-bd_dom"/>
</dbReference>
<feature type="compositionally biased region" description="Polar residues" evidence="5">
    <location>
        <begin position="1082"/>
        <end position="1101"/>
    </location>
</feature>
<feature type="compositionally biased region" description="Low complexity" evidence="5">
    <location>
        <begin position="1057"/>
        <end position="1072"/>
    </location>
</feature>
<feature type="region of interest" description="Disordered" evidence="5">
    <location>
        <begin position="1255"/>
        <end position="1311"/>
    </location>
</feature>
<gene>
    <name evidence="9" type="ORF">JRO89_XS10G0164100</name>
</gene>
<keyword evidence="6" id="KW-0812">Transmembrane</keyword>
<evidence type="ECO:0008006" key="11">
    <source>
        <dbReference type="Google" id="ProtNLM"/>
    </source>
</evidence>
<dbReference type="Gene3D" id="3.30.50.10">
    <property type="entry name" value="Erythroid Transcription Factor GATA-1, subunit A"/>
    <property type="match status" value="1"/>
</dbReference>
<keyword evidence="4" id="KW-0862">Zinc</keyword>
<evidence type="ECO:0000256" key="6">
    <source>
        <dbReference type="SAM" id="Phobius"/>
    </source>
</evidence>
<comment type="caution">
    <text evidence="9">The sequence shown here is derived from an EMBL/GenBank/DDBJ whole genome shotgun (WGS) entry which is preliminary data.</text>
</comment>
<evidence type="ECO:0000256" key="1">
    <source>
        <dbReference type="ARBA" id="ARBA00023015"/>
    </source>
</evidence>
<dbReference type="Gene3D" id="3.30.530.20">
    <property type="match status" value="1"/>
</dbReference>